<dbReference type="InterPro" id="IPR043720">
    <property type="entry name" value="DUF5661"/>
</dbReference>
<evidence type="ECO:0000313" key="2">
    <source>
        <dbReference type="EMBL" id="PIV87232.1"/>
    </source>
</evidence>
<proteinExistence type="predicted"/>
<evidence type="ECO:0000256" key="1">
    <source>
        <dbReference type="SAM" id="MobiDB-lite"/>
    </source>
</evidence>
<dbReference type="Proteomes" id="UP000228497">
    <property type="component" value="Unassembled WGS sequence"/>
</dbReference>
<protein>
    <submittedName>
        <fullName evidence="2">Uncharacterized protein</fullName>
    </submittedName>
</protein>
<gene>
    <name evidence="2" type="ORF">COW49_00695</name>
</gene>
<feature type="compositionally biased region" description="Basic and acidic residues" evidence="1">
    <location>
        <begin position="100"/>
        <end position="113"/>
    </location>
</feature>
<dbReference type="Pfam" id="PF18905">
    <property type="entry name" value="DUF5661"/>
    <property type="match status" value="1"/>
</dbReference>
<dbReference type="AlphaFoldDB" id="A0A2M7FCM0"/>
<accession>A0A2M7FCM0</accession>
<feature type="region of interest" description="Disordered" evidence="1">
    <location>
        <begin position="65"/>
        <end position="113"/>
    </location>
</feature>
<evidence type="ECO:0000313" key="3">
    <source>
        <dbReference type="Proteomes" id="UP000228497"/>
    </source>
</evidence>
<name>A0A2M7FCM0_9BACT</name>
<reference evidence="3" key="1">
    <citation type="submission" date="2017-09" db="EMBL/GenBank/DDBJ databases">
        <title>Depth-based differentiation of microbial function through sediment-hosted aquifers and enrichment of novel symbionts in the deep terrestrial subsurface.</title>
        <authorList>
            <person name="Probst A.J."/>
            <person name="Ladd B."/>
            <person name="Jarett J.K."/>
            <person name="Geller-Mcgrath D.E."/>
            <person name="Sieber C.M.K."/>
            <person name="Emerson J.B."/>
            <person name="Anantharaman K."/>
            <person name="Thomas B.C."/>
            <person name="Malmstrom R."/>
            <person name="Stieglmeier M."/>
            <person name="Klingl A."/>
            <person name="Woyke T."/>
            <person name="Ryan C.M."/>
            <person name="Banfield J.F."/>
        </authorList>
    </citation>
    <scope>NUCLEOTIDE SEQUENCE [LARGE SCALE GENOMIC DNA]</scope>
</reference>
<comment type="caution">
    <text evidence="2">The sequence shown here is derived from an EMBL/GenBank/DDBJ whole genome shotgun (WGS) entry which is preliminary data.</text>
</comment>
<feature type="region of interest" description="Disordered" evidence="1">
    <location>
        <begin position="311"/>
        <end position="330"/>
    </location>
</feature>
<sequence>MSVDMCQFRMGMKVEREHTDVVANDPDGAMKSIARIVLAHLKEDPQYYTKLTRIEKSLQRDFHLEGGQGSAHKGAHKRAGKAGAPVAVPRQKTSKQAPTAERKPEDPDNIRPHEMTHKEFKDAHDKVRLSIVDYSSDFRDNIKALQDAGWAVYRNLNNINRYYAEGYEGKAVMPHVGLSCPRLKGNVGKREIKSFPKGRQMTGNLPDAPSHRFYVMQAVEQHRYVSPEVLAEYPDIAEAYKGMLKALFTPTSNEEVAAMWRAQAAACGSSLLVKSGKSFRLWFPFVWCRSQLSLFDNAPSAQQPHHLVGGYGSSHRGAKHAPGKAAEKTRGITPAHGREVKRALAEGKQVPPEVLADYPELAAKEAAFSRQPDKLIFNKEYDGPRYTYGMKHRPPGYGNIPKGFIIGSDKPHHKFTYGTIDYSVPLTQHEKDSYELTSVDVNADLLPPIPDSLKSYDEEKLTDKAWAKDMLKDLHDYSKEDPDNKDIEEAQRWLMKVYPDIRY</sequence>
<organism evidence="2 3">
    <name type="scientific">Candidatus Kaiserbacteria bacterium CG17_big_fil_post_rev_8_21_14_2_50_51_7</name>
    <dbReference type="NCBI Taxonomy" id="1974613"/>
    <lineage>
        <taxon>Bacteria</taxon>
        <taxon>Candidatus Kaiseribacteriota</taxon>
    </lineage>
</organism>
<dbReference type="EMBL" id="PFFD01000030">
    <property type="protein sequence ID" value="PIV87232.1"/>
    <property type="molecule type" value="Genomic_DNA"/>
</dbReference>